<feature type="transmembrane region" description="Helical" evidence="1">
    <location>
        <begin position="92"/>
        <end position="110"/>
    </location>
</feature>
<keyword evidence="1" id="KW-0472">Membrane</keyword>
<keyword evidence="1" id="KW-1133">Transmembrane helix</keyword>
<name>A0A0H4TP24_9BACT</name>
<sequence length="317" mass="35110">MVSVEVNKGGVKQGSGSPLKFYILVALATLTGLGASYLFSTGSFLYGTVLLVLFLTLFVTESLLISSRFHLIAAVVLNSVAFAIPFAKPFSLFFLGGFIILVLFLINGAYSGRREMDNMVKIHFTRLVRVISRSMITAVVVFLSVVIILNNNFSASRASINRLVDITTPIISRFVNGFSGGANTGELLKSITEKELSGDKNFIALSVRDRRTVVENQANELKLKIEELTGITIDSGASIRENAYEMINTKLSSLTPKAQIYWSMVLIAVLWLSIQSVEFLIYLPLAVLVFLVYELLFAMKFITMQMEMRSKEVISLR</sequence>
<feature type="transmembrane region" description="Helical" evidence="1">
    <location>
        <begin position="280"/>
        <end position="302"/>
    </location>
</feature>
<evidence type="ECO:0000313" key="2">
    <source>
        <dbReference type="EMBL" id="AKQ02439.1"/>
    </source>
</evidence>
<proteinExistence type="predicted"/>
<organism evidence="2">
    <name type="scientific">uncultured Parcubacteria bacterium Rifle_16ft_4_minimus_37647</name>
    <dbReference type="NCBI Taxonomy" id="1665140"/>
    <lineage>
        <taxon>Bacteria</taxon>
        <taxon>Candidatus Parcubacteria</taxon>
        <taxon>environmental samples</taxon>
    </lineage>
</organism>
<feature type="transmembrane region" description="Helical" evidence="1">
    <location>
        <begin position="258"/>
        <end position="274"/>
    </location>
</feature>
<feature type="transmembrane region" description="Helical" evidence="1">
    <location>
        <begin position="21"/>
        <end position="39"/>
    </location>
</feature>
<dbReference type="EMBL" id="KT007000">
    <property type="protein sequence ID" value="AKQ02439.1"/>
    <property type="molecule type" value="Genomic_DNA"/>
</dbReference>
<evidence type="ECO:0000256" key="1">
    <source>
        <dbReference type="SAM" id="Phobius"/>
    </source>
</evidence>
<feature type="transmembrane region" description="Helical" evidence="1">
    <location>
        <begin position="45"/>
        <end position="64"/>
    </location>
</feature>
<reference evidence="2" key="1">
    <citation type="journal article" date="2015" name="ISME J.">
        <title>Aquifer environment selects for microbial species cohorts in sediment and groundwater.</title>
        <authorList>
            <person name="Hug L.A."/>
            <person name="Thomas B.C."/>
            <person name="Brown C.T."/>
            <person name="Frischkorn K.R."/>
            <person name="Williams K.H."/>
            <person name="Tringe S.G."/>
            <person name="Banfield J.F."/>
        </authorList>
    </citation>
    <scope>NUCLEOTIDE SEQUENCE</scope>
</reference>
<protein>
    <submittedName>
        <fullName evidence="2">Uncharacterized protein</fullName>
    </submittedName>
</protein>
<feature type="transmembrane region" description="Helical" evidence="1">
    <location>
        <begin position="130"/>
        <end position="150"/>
    </location>
</feature>
<accession>A0A0H4TP24</accession>
<keyword evidence="1" id="KW-0812">Transmembrane</keyword>
<dbReference type="AlphaFoldDB" id="A0A0H4TP24"/>